<reference evidence="1" key="1">
    <citation type="submission" date="2009-09" db="EMBL/GenBank/DDBJ databases">
        <authorList>
            <person name="Weinstock G."/>
            <person name="Sodergren E."/>
            <person name="Clifton S."/>
            <person name="Fulton L."/>
            <person name="Fulton B."/>
            <person name="Courtney L."/>
            <person name="Fronick C."/>
            <person name="Harrison M."/>
            <person name="Strong C."/>
            <person name="Farmer C."/>
            <person name="Delahaunty K."/>
            <person name="Markovic C."/>
            <person name="Hall O."/>
            <person name="Minx P."/>
            <person name="Tomlinson C."/>
            <person name="Mitreva M."/>
            <person name="Nelson J."/>
            <person name="Hou S."/>
            <person name="Wollam A."/>
            <person name="Pepin K.H."/>
            <person name="Johnson M."/>
            <person name="Bhonagiri V."/>
            <person name="Nash W.E."/>
            <person name="Warren W."/>
            <person name="Chinwalla A."/>
            <person name="Mardis E.R."/>
            <person name="Wilson R.K."/>
        </authorList>
    </citation>
    <scope>NUCLEOTIDE SEQUENCE [LARGE SCALE GENOMIC DNA]</scope>
    <source>
        <strain evidence="1">ATCC 51259</strain>
    </source>
</reference>
<sequence>MVFLNIRISAYNQAIIVRFGRLGENAYLCIRKGEECSWLNYSPIKSIPQ</sequence>
<comment type="caution">
    <text evidence="1">The sequence shown here is derived from an EMBL/GenBank/DDBJ whole genome shotgun (WGS) entry which is preliminary data.</text>
</comment>
<gene>
    <name evidence="1" type="ORF">GCWU000325_00728</name>
</gene>
<dbReference type="EMBL" id="ACIJ02000016">
    <property type="protein sequence ID" value="EEX72266.1"/>
    <property type="molecule type" value="Genomic_DNA"/>
</dbReference>
<accession>C9LEU7</accession>
<dbReference type="HOGENOM" id="CLU_3139296_0_0_10"/>
<keyword evidence="2" id="KW-1185">Reference proteome</keyword>
<organism evidence="1 2">
    <name type="scientific">Alloprevotella tannerae ATCC 51259</name>
    <dbReference type="NCBI Taxonomy" id="626522"/>
    <lineage>
        <taxon>Bacteria</taxon>
        <taxon>Pseudomonadati</taxon>
        <taxon>Bacteroidota</taxon>
        <taxon>Bacteroidia</taxon>
        <taxon>Bacteroidales</taxon>
        <taxon>Prevotellaceae</taxon>
        <taxon>Alloprevotella</taxon>
    </lineage>
</organism>
<proteinExistence type="predicted"/>
<dbReference type="AlphaFoldDB" id="C9LEU7"/>
<protein>
    <submittedName>
        <fullName evidence="1">Uncharacterized protein</fullName>
    </submittedName>
</protein>
<evidence type="ECO:0000313" key="1">
    <source>
        <dbReference type="EMBL" id="EEX72266.1"/>
    </source>
</evidence>
<evidence type="ECO:0000313" key="2">
    <source>
        <dbReference type="Proteomes" id="UP000003460"/>
    </source>
</evidence>
<name>C9LEU7_9BACT</name>
<dbReference type="STRING" id="626522.GCWU000325_00728"/>
<dbReference type="Proteomes" id="UP000003460">
    <property type="component" value="Unassembled WGS sequence"/>
</dbReference>